<dbReference type="OrthoDB" id="3149508at2759"/>
<dbReference type="RefSeq" id="XP_041297018.1">
    <property type="nucleotide sequence ID" value="XM_041430970.1"/>
</dbReference>
<evidence type="ECO:0000313" key="3">
    <source>
        <dbReference type="Proteomes" id="UP000823399"/>
    </source>
</evidence>
<sequence length="163" mass="19351">MDKQLFEMGLFPASFTHPKTVFTFALLDNFIRGNLECRMGMNYYSKLRQITSNMFPHLVPDQYGELLRVARQWHQLKLLKWNRFSHKQRDLNDGELALFCLACLQPGINVTLSNEYNTTSKWLYSHSLMMDGNFKDEHLHPTNLEDEVWLIEEKGFMVVRVRY</sequence>
<dbReference type="Pfam" id="PF18803">
    <property type="entry name" value="CxC2"/>
    <property type="match status" value="1"/>
</dbReference>
<proteinExistence type="predicted"/>
<name>A0A9P7FFK3_9AGAM</name>
<accession>A0A9P7FFK3</accession>
<dbReference type="EMBL" id="JABBWM010000008">
    <property type="protein sequence ID" value="KAG2115301.1"/>
    <property type="molecule type" value="Genomic_DNA"/>
</dbReference>
<dbReference type="Proteomes" id="UP000823399">
    <property type="component" value="Unassembled WGS sequence"/>
</dbReference>
<reference evidence="2" key="1">
    <citation type="journal article" date="2020" name="New Phytol.">
        <title>Comparative genomics reveals dynamic genome evolution in host specialist ectomycorrhizal fungi.</title>
        <authorList>
            <person name="Lofgren L.A."/>
            <person name="Nguyen N.H."/>
            <person name="Vilgalys R."/>
            <person name="Ruytinx J."/>
            <person name="Liao H.L."/>
            <person name="Branco S."/>
            <person name="Kuo A."/>
            <person name="LaButti K."/>
            <person name="Lipzen A."/>
            <person name="Andreopoulos W."/>
            <person name="Pangilinan J."/>
            <person name="Riley R."/>
            <person name="Hundley H."/>
            <person name="Na H."/>
            <person name="Barry K."/>
            <person name="Grigoriev I.V."/>
            <person name="Stajich J.E."/>
            <person name="Kennedy P.G."/>
        </authorList>
    </citation>
    <scope>NUCLEOTIDE SEQUENCE</scope>
    <source>
        <strain evidence="2">FC423</strain>
    </source>
</reference>
<organism evidence="2 3">
    <name type="scientific">Suillus discolor</name>
    <dbReference type="NCBI Taxonomy" id="1912936"/>
    <lineage>
        <taxon>Eukaryota</taxon>
        <taxon>Fungi</taxon>
        <taxon>Dikarya</taxon>
        <taxon>Basidiomycota</taxon>
        <taxon>Agaricomycotina</taxon>
        <taxon>Agaricomycetes</taxon>
        <taxon>Agaricomycetidae</taxon>
        <taxon>Boletales</taxon>
        <taxon>Suillineae</taxon>
        <taxon>Suillaceae</taxon>
        <taxon>Suillus</taxon>
    </lineage>
</organism>
<gene>
    <name evidence="2" type="ORF">F5147DRAFT_569827</name>
</gene>
<keyword evidence="3" id="KW-1185">Reference proteome</keyword>
<dbReference type="AlphaFoldDB" id="A0A9P7FFK3"/>
<protein>
    <recommendedName>
        <fullName evidence="1">CxC2-like cysteine cluster KDZ transposase-associated domain-containing protein</fullName>
    </recommendedName>
</protein>
<evidence type="ECO:0000313" key="2">
    <source>
        <dbReference type="EMBL" id="KAG2115301.1"/>
    </source>
</evidence>
<feature type="domain" description="CxC2-like cysteine cluster KDZ transposase-associated" evidence="1">
    <location>
        <begin position="3"/>
        <end position="54"/>
    </location>
</feature>
<evidence type="ECO:0000259" key="1">
    <source>
        <dbReference type="Pfam" id="PF18803"/>
    </source>
</evidence>
<dbReference type="InterPro" id="IPR041457">
    <property type="entry name" value="CxC2_KDZ-assoc"/>
</dbReference>
<comment type="caution">
    <text evidence="2">The sequence shown here is derived from an EMBL/GenBank/DDBJ whole genome shotgun (WGS) entry which is preliminary data.</text>
</comment>
<dbReference type="GeneID" id="64693229"/>